<dbReference type="EMBL" id="SGIS01000094">
    <property type="protein sequence ID" value="RZF59075.1"/>
    <property type="molecule type" value="Genomic_DNA"/>
</dbReference>
<keyword evidence="2" id="KW-1185">Reference proteome</keyword>
<name>A0A4Q6XIL5_9SPHN</name>
<reference evidence="1 2" key="1">
    <citation type="submission" date="2019-02" db="EMBL/GenBank/DDBJ databases">
        <authorList>
            <person name="Li Y."/>
        </authorList>
    </citation>
    <scope>NUCLEOTIDE SEQUENCE [LARGE SCALE GENOMIC DNA]</scope>
    <source>
        <strain evidence="1 2">3-7</strain>
    </source>
</reference>
<accession>A0A4Q6XIL5</accession>
<dbReference type="RefSeq" id="WP_130160512.1">
    <property type="nucleotide sequence ID" value="NZ_SGIS01000094.1"/>
</dbReference>
<organism evidence="1 2">
    <name type="scientific">Sphingomonas populi</name>
    <dbReference type="NCBI Taxonomy" id="2484750"/>
    <lineage>
        <taxon>Bacteria</taxon>
        <taxon>Pseudomonadati</taxon>
        <taxon>Pseudomonadota</taxon>
        <taxon>Alphaproteobacteria</taxon>
        <taxon>Sphingomonadales</taxon>
        <taxon>Sphingomonadaceae</taxon>
        <taxon>Sphingomonas</taxon>
    </lineage>
</organism>
<comment type="caution">
    <text evidence="1">The sequence shown here is derived from an EMBL/GenBank/DDBJ whole genome shotgun (WGS) entry which is preliminary data.</text>
</comment>
<sequence>MWAEDVATESGKDDLAQELLESAIERGHVRCVYVRSASEIASRHEVVLEAIDPAQFADGVSLEWDYGLEAHAESPDHPYSVTFSGFVFLWDEIAAMRPRQARELEEEEKQETRLRSSAITSQLSAVKSADPHRVSQIVRLAPASNGSRRGRRPRQHGAPIAAFLARAVREGAQIAAREKDEELGRWLLAEYEAAGDRSPPDLRNAASDARGALNAWISAMAQLPSEN</sequence>
<proteinExistence type="predicted"/>
<evidence type="ECO:0000313" key="1">
    <source>
        <dbReference type="EMBL" id="RZF59075.1"/>
    </source>
</evidence>
<dbReference type="Proteomes" id="UP000292085">
    <property type="component" value="Unassembled WGS sequence"/>
</dbReference>
<evidence type="ECO:0000313" key="2">
    <source>
        <dbReference type="Proteomes" id="UP000292085"/>
    </source>
</evidence>
<dbReference type="AlphaFoldDB" id="A0A4Q6XIL5"/>
<gene>
    <name evidence="1" type="ORF">EWE75_23700</name>
</gene>
<protein>
    <submittedName>
        <fullName evidence="1">Uncharacterized protein</fullName>
    </submittedName>
</protein>